<dbReference type="InterPro" id="IPR023696">
    <property type="entry name" value="Ureohydrolase_dom_sf"/>
</dbReference>
<dbReference type="EMBL" id="FKIF01000003">
    <property type="protein sequence ID" value="SAI68118.1"/>
    <property type="molecule type" value="Genomic_DNA"/>
</dbReference>
<dbReference type="InterPro" id="IPR023801">
    <property type="entry name" value="His_deacetylse_dom"/>
</dbReference>
<dbReference type="EC" id="3.5.1.-" evidence="4"/>
<feature type="region of interest" description="Disordered" evidence="2">
    <location>
        <begin position="1"/>
        <end position="22"/>
    </location>
</feature>
<evidence type="ECO:0000313" key="5">
    <source>
        <dbReference type="Proteomes" id="UP000076848"/>
    </source>
</evidence>
<keyword evidence="4" id="KW-0378">Hydrolase</keyword>
<dbReference type="GO" id="GO:0004407">
    <property type="term" value="F:histone deacetylase activity"/>
    <property type="evidence" value="ECO:0007669"/>
    <property type="project" value="TreeGrafter"/>
</dbReference>
<reference evidence="4 5" key="1">
    <citation type="submission" date="2016-04" db="EMBL/GenBank/DDBJ databases">
        <authorList>
            <consortium name="Pathogen Informatics"/>
        </authorList>
    </citation>
    <scope>NUCLEOTIDE SEQUENCE [LARGE SCALE GENOMIC DNA]</scope>
    <source>
        <strain evidence="4 5">H050680373</strain>
    </source>
</reference>
<organism evidence="4 5">
    <name type="scientific">Bordetella ansorpii</name>
    <dbReference type="NCBI Taxonomy" id="288768"/>
    <lineage>
        <taxon>Bacteria</taxon>
        <taxon>Pseudomonadati</taxon>
        <taxon>Pseudomonadota</taxon>
        <taxon>Betaproteobacteria</taxon>
        <taxon>Burkholderiales</taxon>
        <taxon>Alcaligenaceae</taxon>
        <taxon>Bordetella</taxon>
    </lineage>
</organism>
<dbReference type="Pfam" id="PF00850">
    <property type="entry name" value="Hist_deacetyl"/>
    <property type="match status" value="1"/>
</dbReference>
<dbReference type="PRINTS" id="PR01270">
    <property type="entry name" value="HDASUPER"/>
</dbReference>
<dbReference type="GO" id="GO:0040029">
    <property type="term" value="P:epigenetic regulation of gene expression"/>
    <property type="evidence" value="ECO:0007669"/>
    <property type="project" value="TreeGrafter"/>
</dbReference>
<sequence>MGQDGPVPRPFTEQQSKSTRFQTGRHACPACKETPYVTYETLYLTHPSCRLHEMGSWHPECPERLDAISDQLLASGVMPYLNERQAPEAARADVLRVHPESYLEMLREKLPTEGYAPIDPDTLMNPHTLEAALHAAGAAVAAVDAVLAGEASTAFCAVRPPGHHACPTQAMGFCFLNNVAIAAAHAMAVHGIQRLAIVDFDVHHGNGTEAAFAGDERVLMCSFFQHPFFPNSGTADPASNMLNVPLAAYSTGTAVRNVVTDQWLPRLEAHRPELILISAGFDAHREDDMAQMGLVEADYTWVTERLVEVADRHAQGRIVSTLEGGYNLSALGRSVVAHIRALAKL</sequence>
<dbReference type="Gene3D" id="3.40.800.20">
    <property type="entry name" value="Histone deacetylase domain"/>
    <property type="match status" value="1"/>
</dbReference>
<dbReference type="InterPro" id="IPR000286">
    <property type="entry name" value="HDACs"/>
</dbReference>
<name>A0A157SCE4_9BORD</name>
<accession>A0A157SCE4</accession>
<dbReference type="GO" id="GO:0016787">
    <property type="term" value="F:hydrolase activity"/>
    <property type="evidence" value="ECO:0007669"/>
    <property type="project" value="UniProtKB-KW"/>
</dbReference>
<dbReference type="CDD" id="cd11599">
    <property type="entry name" value="HDAC_classII_2"/>
    <property type="match status" value="1"/>
</dbReference>
<dbReference type="SUPFAM" id="SSF52768">
    <property type="entry name" value="Arginase/deacetylase"/>
    <property type="match status" value="1"/>
</dbReference>
<protein>
    <submittedName>
        <fullName evidence="4">Histone deacetylase</fullName>
        <ecNumber evidence="4">3.5.1.-</ecNumber>
    </submittedName>
</protein>
<feature type="compositionally biased region" description="Polar residues" evidence="2">
    <location>
        <begin position="12"/>
        <end position="22"/>
    </location>
</feature>
<dbReference type="InterPro" id="IPR037138">
    <property type="entry name" value="His_deacetylse_dom_sf"/>
</dbReference>
<dbReference type="PANTHER" id="PTHR10625:SF10">
    <property type="entry name" value="HISTONE DEACETYLASE HDAC1"/>
    <property type="match status" value="1"/>
</dbReference>
<dbReference type="AlphaFoldDB" id="A0A157SCE4"/>
<dbReference type="STRING" id="288768.SAMEA3906486_01846"/>
<feature type="domain" description="Histone deacetylase" evidence="3">
    <location>
        <begin position="58"/>
        <end position="342"/>
    </location>
</feature>
<dbReference type="PANTHER" id="PTHR10625">
    <property type="entry name" value="HISTONE DEACETYLASE HDAC1-RELATED"/>
    <property type="match status" value="1"/>
</dbReference>
<evidence type="ECO:0000313" key="4">
    <source>
        <dbReference type="EMBL" id="SAI68118.1"/>
    </source>
</evidence>
<evidence type="ECO:0000256" key="2">
    <source>
        <dbReference type="SAM" id="MobiDB-lite"/>
    </source>
</evidence>
<proteinExistence type="inferred from homology"/>
<dbReference type="Proteomes" id="UP000076848">
    <property type="component" value="Unassembled WGS sequence"/>
</dbReference>
<evidence type="ECO:0000259" key="3">
    <source>
        <dbReference type="Pfam" id="PF00850"/>
    </source>
</evidence>
<gene>
    <name evidence="4" type="primary">hda_2</name>
    <name evidence="4" type="ORF">SAMEA3906486_01846</name>
</gene>
<comment type="similarity">
    <text evidence="1">Belongs to the histone deacetylase family.</text>
</comment>
<keyword evidence="5" id="KW-1185">Reference proteome</keyword>
<evidence type="ECO:0000256" key="1">
    <source>
        <dbReference type="ARBA" id="ARBA00005947"/>
    </source>
</evidence>